<dbReference type="Proteomes" id="UP000031135">
    <property type="component" value="Chromosome"/>
</dbReference>
<sequence length="847" mass="94080">MKKILYILLGVVCAALLAIYTLLFTSIGNAFLKPRIETIIAQKSGMNVKFENFKISFSQLDIKANIDDKFFANIEGDISPLKLGFDLNYLLGLKQNYIQELGLKSNKDFTFKGNVVGKSSEFSIKGNGFLFDSNLSLDAKIVDFSPINLEFIGKNIDLAQILDFANLPRYAQGKISIISDIQAKDLKQNGNTLINFYTSSINNTLIEKDFNLSLPKQSYIKGEIRSLIQNNEVFSKSEILSNFFKLYTQKSIYDIAKQSLTSDFDIKIDDLNQFSTLAKMKLQGKSQIQGNLLFANNQLQKLDANLLGFGGNLKAILENNNLNINTADIEIAELLKTISIPAFINSKLILDLKTQGLDFKNFNLNARLNNANINVIEFKKLSNLDFPKTTFNLQAKANAKNSLIDYEALLDSSIAKIPQLKGSYNLTNKDLKVQISAFVDNLNKLKPLTKQDLNGPLNLDAKVNLKANQIQNLDANIKIMQGIINAKSNGKSLQAKVDNIKLEQLFPLIGQKVLAFGDVNADIDLKTLDFNNINGDFKAIINSSFNEVELSKLLEKKFPKNTSAKINLDGKISKSIIDFNTKALSSFANINSLKGKFDLNEMALASTYSISLQDFSKLGFLIDRNLKGKADFEGKFDFKNALIDASINSKNIFNGSLNATLKNNIFNAKMQNTDLSNLAQSLDLPDYYQAKSNLSIDYNLLKESGVVLMNLADGQLKKNLITSALMLLLQKDITQDVYRNGEAKININKNLIDLNLNLIADRSNINISKGKIDTKSTKLNIPFNIVIDRANFKGIIKGTTQDPKVSLDTKSVINSIVNTIGGNTGDGAKNTGKKVDQTIDRIFNKIF</sequence>
<accession>A0A0A8HAQ7</accession>
<dbReference type="OrthoDB" id="5341790at2"/>
<organism evidence="1 2">
    <name type="scientific">Campylobacter subantarcticus LMG 24374</name>
    <dbReference type="NCBI Taxonomy" id="1388751"/>
    <lineage>
        <taxon>Bacteria</taxon>
        <taxon>Pseudomonadati</taxon>
        <taxon>Campylobacterota</taxon>
        <taxon>Epsilonproteobacteria</taxon>
        <taxon>Campylobacterales</taxon>
        <taxon>Campylobacteraceae</taxon>
        <taxon>Campylobacter</taxon>
    </lineage>
</organism>
<name>A0A0A8HAQ7_9BACT</name>
<evidence type="ECO:0000313" key="2">
    <source>
        <dbReference type="Proteomes" id="UP000031135"/>
    </source>
</evidence>
<evidence type="ECO:0008006" key="3">
    <source>
        <dbReference type="Google" id="ProtNLM"/>
    </source>
</evidence>
<protein>
    <recommendedName>
        <fullName evidence="3">Periplasmic protein</fullName>
    </recommendedName>
</protein>
<dbReference type="HOGENOM" id="CLU_017031_0_0_7"/>
<proteinExistence type="predicted"/>
<dbReference type="EMBL" id="CP007772">
    <property type="protein sequence ID" value="AJC91032.1"/>
    <property type="molecule type" value="Genomic_DNA"/>
</dbReference>
<gene>
    <name evidence="1" type="ORF">CSUB8521_1201</name>
</gene>
<dbReference type="AlphaFoldDB" id="A0A0A8HAQ7"/>
<dbReference type="RefSeq" id="WP_039664228.1">
    <property type="nucleotide sequence ID" value="NZ_CP007772.1"/>
</dbReference>
<dbReference type="KEGG" id="csm:CSUB8521_1201"/>
<reference evidence="1 2" key="1">
    <citation type="journal article" date="2014" name="Genome Biol. Evol.">
        <title>Comparative Genomics of the Campylobacter lari Group.</title>
        <authorList>
            <person name="Miller W.G."/>
            <person name="Yee E."/>
            <person name="Chapman M.H."/>
            <person name="Smith T.P."/>
            <person name="Bono J.L."/>
            <person name="Huynh S."/>
            <person name="Parker C.T."/>
            <person name="Vandamme P."/>
            <person name="Luong K."/>
            <person name="Korlach J."/>
        </authorList>
    </citation>
    <scope>NUCLEOTIDE SEQUENCE [LARGE SCALE GENOMIC DNA]</scope>
    <source>
        <strain evidence="1 2">LMG 24374</strain>
    </source>
</reference>
<evidence type="ECO:0000313" key="1">
    <source>
        <dbReference type="EMBL" id="AJC91032.1"/>
    </source>
</evidence>